<dbReference type="GeneID" id="72008652"/>
<proteinExistence type="predicted"/>
<protein>
    <submittedName>
        <fullName evidence="1">Uncharacterized protein</fullName>
    </submittedName>
</protein>
<dbReference type="EMBL" id="JADCUA010000025">
    <property type="protein sequence ID" value="KAH9831511.1"/>
    <property type="molecule type" value="Genomic_DNA"/>
</dbReference>
<gene>
    <name evidence="1" type="ORF">C8Q71DRAFT_861545</name>
</gene>
<sequence length="190" mass="21999">MPVDEGKHRPDLVSQDCYMTVNCVDDARLRGLRVLLNTATSVSRLRQSFVQAINTGLLGNESVIEAPKDSRPILETYHVPGWVADPRSRIQVVYEFEGVHGQSVLNFFRSMYVSLHKATDGDDFVRMAAQWPENYEADMRDYLIEGLTEVDKRNERTNIDLDLQHRLRRVKRYKTIVGYGERARHVLENY</sequence>
<accession>A0ABQ8K484</accession>
<reference evidence="1 2" key="1">
    <citation type="journal article" date="2021" name="Environ. Microbiol.">
        <title>Gene family expansions and transcriptome signatures uncover fungal adaptations to wood decay.</title>
        <authorList>
            <person name="Hage H."/>
            <person name="Miyauchi S."/>
            <person name="Viragh M."/>
            <person name="Drula E."/>
            <person name="Min B."/>
            <person name="Chaduli D."/>
            <person name="Navarro D."/>
            <person name="Favel A."/>
            <person name="Norest M."/>
            <person name="Lesage-Meessen L."/>
            <person name="Balint B."/>
            <person name="Merenyi Z."/>
            <person name="de Eugenio L."/>
            <person name="Morin E."/>
            <person name="Martinez A.T."/>
            <person name="Baldrian P."/>
            <person name="Stursova M."/>
            <person name="Martinez M.J."/>
            <person name="Novotny C."/>
            <person name="Magnuson J.K."/>
            <person name="Spatafora J.W."/>
            <person name="Maurice S."/>
            <person name="Pangilinan J."/>
            <person name="Andreopoulos W."/>
            <person name="LaButti K."/>
            <person name="Hundley H."/>
            <person name="Na H."/>
            <person name="Kuo A."/>
            <person name="Barry K."/>
            <person name="Lipzen A."/>
            <person name="Henrissat B."/>
            <person name="Riley R."/>
            <person name="Ahrendt S."/>
            <person name="Nagy L.G."/>
            <person name="Grigoriev I.V."/>
            <person name="Martin F."/>
            <person name="Rosso M.N."/>
        </authorList>
    </citation>
    <scope>NUCLEOTIDE SEQUENCE [LARGE SCALE GENOMIC DNA]</scope>
    <source>
        <strain evidence="1 2">CIRM-BRFM 1785</strain>
    </source>
</reference>
<dbReference type="Proteomes" id="UP000814176">
    <property type="component" value="Unassembled WGS sequence"/>
</dbReference>
<dbReference type="RefSeq" id="XP_047774625.1">
    <property type="nucleotide sequence ID" value="XM_047927920.1"/>
</dbReference>
<evidence type="ECO:0000313" key="2">
    <source>
        <dbReference type="Proteomes" id="UP000814176"/>
    </source>
</evidence>
<organism evidence="1 2">
    <name type="scientific">Rhodofomes roseus</name>
    <dbReference type="NCBI Taxonomy" id="34475"/>
    <lineage>
        <taxon>Eukaryota</taxon>
        <taxon>Fungi</taxon>
        <taxon>Dikarya</taxon>
        <taxon>Basidiomycota</taxon>
        <taxon>Agaricomycotina</taxon>
        <taxon>Agaricomycetes</taxon>
        <taxon>Polyporales</taxon>
        <taxon>Rhodofomes</taxon>
    </lineage>
</organism>
<name>A0ABQ8K484_9APHY</name>
<evidence type="ECO:0000313" key="1">
    <source>
        <dbReference type="EMBL" id="KAH9831511.1"/>
    </source>
</evidence>
<keyword evidence="2" id="KW-1185">Reference proteome</keyword>
<comment type="caution">
    <text evidence="1">The sequence shown here is derived from an EMBL/GenBank/DDBJ whole genome shotgun (WGS) entry which is preliminary data.</text>
</comment>